<comment type="catalytic activity">
    <reaction evidence="6 7 9">
        <text>RNA(n) + a ribonucleoside 5'-triphosphate = RNA(n+1) + diphosphate</text>
        <dbReference type="Rhea" id="RHEA:21248"/>
        <dbReference type="Rhea" id="RHEA-COMP:14527"/>
        <dbReference type="Rhea" id="RHEA-COMP:17342"/>
        <dbReference type="ChEBI" id="CHEBI:33019"/>
        <dbReference type="ChEBI" id="CHEBI:61557"/>
        <dbReference type="ChEBI" id="CHEBI:140395"/>
        <dbReference type="EC" id="2.7.7.6"/>
    </reaction>
</comment>
<feature type="domain" description="RNA polymerase Rpb2" evidence="15">
    <location>
        <begin position="489"/>
        <end position="557"/>
    </location>
</feature>
<evidence type="ECO:0000256" key="10">
    <source>
        <dbReference type="SAM" id="MobiDB-lite"/>
    </source>
</evidence>
<feature type="region of interest" description="Disordered" evidence="10">
    <location>
        <begin position="1182"/>
        <end position="1234"/>
    </location>
</feature>
<dbReference type="Gene3D" id="2.40.270.10">
    <property type="entry name" value="DNA-directed RNA polymerase, subunit 2, domain 6"/>
    <property type="match status" value="1"/>
</dbReference>
<comment type="caution">
    <text evidence="17">The sequence shown here is derived from an EMBL/GenBank/DDBJ whole genome shotgun (WGS) entry which is preliminary data.</text>
</comment>
<dbReference type="NCBIfam" id="TIGR02013">
    <property type="entry name" value="rpoB"/>
    <property type="match status" value="1"/>
</dbReference>
<dbReference type="SUPFAM" id="SSF64484">
    <property type="entry name" value="beta and beta-prime subunits of DNA dependent RNA-polymerase"/>
    <property type="match status" value="1"/>
</dbReference>
<dbReference type="InterPro" id="IPR007645">
    <property type="entry name" value="RNA_pol_Rpb2_3"/>
</dbReference>
<feature type="domain" description="DNA-directed RNA polymerase subunit 2 hybrid-binding" evidence="11">
    <location>
        <begin position="696"/>
        <end position="1082"/>
    </location>
</feature>
<dbReference type="Gene3D" id="3.90.1100.10">
    <property type="match status" value="1"/>
</dbReference>
<dbReference type="Proteomes" id="UP000473885">
    <property type="component" value="Unassembled WGS sequence"/>
</dbReference>
<evidence type="ECO:0000256" key="8">
    <source>
        <dbReference type="RuleBase" id="RU000434"/>
    </source>
</evidence>
<comment type="similarity">
    <text evidence="7 8">Belongs to the RNA polymerase beta chain family.</text>
</comment>
<dbReference type="HAMAP" id="MF_01321">
    <property type="entry name" value="RNApol_bact_RpoB"/>
    <property type="match status" value="1"/>
</dbReference>
<dbReference type="InterPro" id="IPR019462">
    <property type="entry name" value="DNA-dir_RNA_pol_bsu_external_1"/>
</dbReference>
<dbReference type="InterPro" id="IPR007641">
    <property type="entry name" value="RNA_pol_Rpb2_7"/>
</dbReference>
<feature type="domain" description="RNA polymerase beta subunit protrusion" evidence="14">
    <location>
        <begin position="26"/>
        <end position="474"/>
    </location>
</feature>
<feature type="compositionally biased region" description="Acidic residues" evidence="10">
    <location>
        <begin position="1201"/>
        <end position="1234"/>
    </location>
</feature>
<dbReference type="AlphaFoldDB" id="A0A6M0RBP1"/>
<dbReference type="PROSITE" id="PS01166">
    <property type="entry name" value="RNA_POL_BETA"/>
    <property type="match status" value="1"/>
</dbReference>
<evidence type="ECO:0000313" key="17">
    <source>
        <dbReference type="EMBL" id="NEZ46608.1"/>
    </source>
</evidence>
<organism evidence="17 18">
    <name type="scientific">Clostridium niameyense</name>
    <dbReference type="NCBI Taxonomy" id="1622073"/>
    <lineage>
        <taxon>Bacteria</taxon>
        <taxon>Bacillati</taxon>
        <taxon>Bacillota</taxon>
        <taxon>Clostridia</taxon>
        <taxon>Eubacteriales</taxon>
        <taxon>Clostridiaceae</taxon>
        <taxon>Clostridium</taxon>
    </lineage>
</organism>
<dbReference type="EMBL" id="SXDP01000003">
    <property type="protein sequence ID" value="NEZ46608.1"/>
    <property type="molecule type" value="Genomic_DNA"/>
</dbReference>
<dbReference type="FunFam" id="3.90.1800.10:FF:000001">
    <property type="entry name" value="DNA-directed RNA polymerase subunit beta"/>
    <property type="match status" value="1"/>
</dbReference>
<evidence type="ECO:0000256" key="4">
    <source>
        <dbReference type="ARBA" id="ARBA00022695"/>
    </source>
</evidence>
<dbReference type="InterPro" id="IPR007121">
    <property type="entry name" value="RNA_pol_bsu_CS"/>
</dbReference>
<evidence type="ECO:0000259" key="11">
    <source>
        <dbReference type="Pfam" id="PF00562"/>
    </source>
</evidence>
<evidence type="ECO:0000256" key="1">
    <source>
        <dbReference type="ARBA" id="ARBA00004026"/>
    </source>
</evidence>
<dbReference type="InterPro" id="IPR007120">
    <property type="entry name" value="DNA-dir_RNAP_su2_dom"/>
</dbReference>
<dbReference type="OrthoDB" id="9803954at2"/>
<proteinExistence type="inferred from homology"/>
<dbReference type="InterPro" id="IPR007642">
    <property type="entry name" value="RNA_pol_Rpb2_2"/>
</dbReference>
<keyword evidence="18" id="KW-1185">Reference proteome</keyword>
<keyword evidence="5 7" id="KW-0804">Transcription</keyword>
<dbReference type="InterPro" id="IPR007644">
    <property type="entry name" value="RNA_pol_bsu_protrusion"/>
</dbReference>
<name>A0A6M0RBP1_9CLOT</name>
<feature type="domain" description="DNA-directed RNA polymerase beta subunit external 1" evidence="16">
    <location>
        <begin position="567"/>
        <end position="634"/>
    </location>
</feature>
<accession>A0A6M0RBP1</accession>
<feature type="domain" description="RNA polymerase Rpb2" evidence="12">
    <location>
        <begin position="1084"/>
        <end position="1158"/>
    </location>
</feature>
<evidence type="ECO:0000256" key="7">
    <source>
        <dbReference type="HAMAP-Rule" id="MF_01321"/>
    </source>
</evidence>
<evidence type="ECO:0000256" key="5">
    <source>
        <dbReference type="ARBA" id="ARBA00023163"/>
    </source>
</evidence>
<dbReference type="Pfam" id="PF04561">
    <property type="entry name" value="RNA_pol_Rpb2_2"/>
    <property type="match status" value="1"/>
</dbReference>
<keyword evidence="3 7" id="KW-0808">Transferase</keyword>
<evidence type="ECO:0000259" key="13">
    <source>
        <dbReference type="Pfam" id="PF04561"/>
    </source>
</evidence>
<dbReference type="NCBIfam" id="NF001616">
    <property type="entry name" value="PRK00405.1"/>
    <property type="match status" value="1"/>
</dbReference>
<evidence type="ECO:0000259" key="12">
    <source>
        <dbReference type="Pfam" id="PF04560"/>
    </source>
</evidence>
<dbReference type="InterPro" id="IPR042107">
    <property type="entry name" value="DNA-dir_RNA_pol_bsu_ext_1_sf"/>
</dbReference>
<evidence type="ECO:0000259" key="16">
    <source>
        <dbReference type="Pfam" id="PF10385"/>
    </source>
</evidence>
<gene>
    <name evidence="7 17" type="primary">rpoB</name>
    <name evidence="17" type="ORF">FDF74_05195</name>
</gene>
<feature type="domain" description="RNA polymerase Rpb2" evidence="13">
    <location>
        <begin position="140"/>
        <end position="288"/>
    </location>
</feature>
<dbReference type="Pfam" id="PF04563">
    <property type="entry name" value="RNA_pol_Rpb2_1"/>
    <property type="match status" value="1"/>
</dbReference>
<dbReference type="Pfam" id="PF04560">
    <property type="entry name" value="RNA_pol_Rpb2_7"/>
    <property type="match status" value="1"/>
</dbReference>
<keyword evidence="2 7" id="KW-0240">DNA-directed RNA polymerase</keyword>
<evidence type="ECO:0000259" key="15">
    <source>
        <dbReference type="Pfam" id="PF04565"/>
    </source>
</evidence>
<dbReference type="Pfam" id="PF10385">
    <property type="entry name" value="RNA_pol_Rpb2_45"/>
    <property type="match status" value="1"/>
</dbReference>
<dbReference type="Pfam" id="PF00562">
    <property type="entry name" value="RNA_pol_Rpb2_6"/>
    <property type="match status" value="1"/>
</dbReference>
<dbReference type="InterPro" id="IPR015712">
    <property type="entry name" value="DNA-dir_RNA_pol_su2"/>
</dbReference>
<dbReference type="InterPro" id="IPR010243">
    <property type="entry name" value="RNA_pol_bsu_bac"/>
</dbReference>
<evidence type="ECO:0000259" key="14">
    <source>
        <dbReference type="Pfam" id="PF04563"/>
    </source>
</evidence>
<dbReference type="GO" id="GO:0000428">
    <property type="term" value="C:DNA-directed RNA polymerase complex"/>
    <property type="evidence" value="ECO:0007669"/>
    <property type="project" value="UniProtKB-KW"/>
</dbReference>
<evidence type="ECO:0000256" key="9">
    <source>
        <dbReference type="RuleBase" id="RU363031"/>
    </source>
</evidence>
<dbReference type="EC" id="2.7.7.6" evidence="7 9"/>
<dbReference type="GO" id="GO:0006351">
    <property type="term" value="P:DNA-templated transcription"/>
    <property type="evidence" value="ECO:0007669"/>
    <property type="project" value="UniProtKB-UniRule"/>
</dbReference>
<dbReference type="Gene3D" id="2.30.150.10">
    <property type="entry name" value="DNA-directed RNA polymerase, beta subunit, external 1 domain"/>
    <property type="match status" value="1"/>
</dbReference>
<dbReference type="RefSeq" id="WP_050606371.1">
    <property type="nucleotide sequence ID" value="NZ_CABKUB010000006.1"/>
</dbReference>
<reference evidence="17 18" key="1">
    <citation type="submission" date="2019-04" db="EMBL/GenBank/DDBJ databases">
        <title>Genome sequencing of Clostridium botulinum Groups I-IV and Clostridium butyricum.</title>
        <authorList>
            <person name="Brunt J."/>
            <person name="Van Vliet A.H.M."/>
            <person name="Stringer S.C."/>
            <person name="Carter A.T."/>
            <person name="Peck M.W."/>
        </authorList>
    </citation>
    <scope>NUCLEOTIDE SEQUENCE [LARGE SCALE GENOMIC DNA]</scope>
    <source>
        <strain evidence="17 18">IFR 18/094</strain>
    </source>
</reference>
<keyword evidence="4 7" id="KW-0548">Nucleotidyltransferase</keyword>
<dbReference type="Gene3D" id="3.90.1110.10">
    <property type="entry name" value="RNA polymerase Rpb2, domain 2"/>
    <property type="match status" value="1"/>
</dbReference>
<evidence type="ECO:0000313" key="18">
    <source>
        <dbReference type="Proteomes" id="UP000473885"/>
    </source>
</evidence>
<evidence type="ECO:0000256" key="2">
    <source>
        <dbReference type="ARBA" id="ARBA00022478"/>
    </source>
</evidence>
<comment type="function">
    <text evidence="1 7 9">DNA-dependent RNA polymerase catalyzes the transcription of DNA into RNA using the four ribonucleoside triphosphates as substrates.</text>
</comment>
<dbReference type="PANTHER" id="PTHR20856">
    <property type="entry name" value="DNA-DIRECTED RNA POLYMERASE I SUBUNIT 2"/>
    <property type="match status" value="1"/>
</dbReference>
<dbReference type="CDD" id="cd00653">
    <property type="entry name" value="RNA_pol_B_RPB2"/>
    <property type="match status" value="1"/>
</dbReference>
<protein>
    <recommendedName>
        <fullName evidence="7 9">DNA-directed RNA polymerase subunit beta</fullName>
        <shortName evidence="7">RNAP subunit beta</shortName>
        <ecNumber evidence="7 9">2.7.7.6</ecNumber>
    </recommendedName>
    <alternativeName>
        <fullName evidence="7">RNA polymerase subunit beta</fullName>
    </alternativeName>
    <alternativeName>
        <fullName evidence="7">Transcriptase subunit beta</fullName>
    </alternativeName>
</protein>
<comment type="subunit">
    <text evidence="7 9">The RNAP catalytic core consists of 2 alpha, 1 beta, 1 beta' and 1 omega subunit. When a sigma factor is associated with the core the holoenzyme is formed, which can initiate transcription.</text>
</comment>
<evidence type="ECO:0000256" key="3">
    <source>
        <dbReference type="ARBA" id="ARBA00022679"/>
    </source>
</evidence>
<dbReference type="Gene3D" id="2.40.50.100">
    <property type="match status" value="1"/>
</dbReference>
<feature type="compositionally biased region" description="Basic and acidic residues" evidence="10">
    <location>
        <begin position="1191"/>
        <end position="1200"/>
    </location>
</feature>
<dbReference type="InterPro" id="IPR037033">
    <property type="entry name" value="DNA-dir_RNAP_su2_hyb_sf"/>
</dbReference>
<dbReference type="Gene3D" id="2.40.50.150">
    <property type="match status" value="1"/>
</dbReference>
<sequence>MVHPVQVGKRTRMSFSRIKEFAQMPNLIEVQLDSYDWFLKEGLQEVFDDINPIQDYTGNLNLEFVGYKLDLDNIKYSVEECKERDSTYAAPLKVKVRLLNKETGEVKEQEVFMGDFPLMTEQGTFIINGAERVIVSQLVRSPGVYYNMSVDKTGNKLFSSTVIPNRGAWLEYETDSNNIIYVRIDKTRKLPITILARALGYGTDAEIIEFFGEDERLKATIEKDNTKTREEALLEIYKRLRPGEPPTVDSAESLIESLFFDAKRYDLSRVGRYKFNKKLAIQLRIANQIADQDIVNPQTGEILIEKGQRIDRDKALEIQNSGINEVYIRIDDKIVKIIGNNFVDIHNFIDFDISDLNIKENVFYPVLKEILDNYSDEESIRDQIKNNMHRLIPKHIIRDDIYATINYEIGLAYAIGYIDDIDHLGNRRLRSVGELLQNQFRIGLSRMERVVKERMTIQDQEVITPQALINIRPVAAAIKEFFGSSQLSQFMDQTNPLSELTHKRRLSALGPGGLSRERAGFEVRDVHHSHYGRMCPIETPEGPNIGLINSLATYAKVNEYGFIETPYRRIDSKNKRATNEIVYMTADEEDQYVIARSDEPIDEDGYFLDDKVTVRAKEEVLVAPVSEVEYMDVSPRQLVSVATAMIPFLENDDASRALMGSNMQRQAVPLLKPQAPIVGTGIEFKAAIDSGVLPKAKNAGEVVYVSADEVRVKRDNDGGIDKYKLLKFKRSNQGTCINQRPIVLKGEKVEKGSLLADGPSTDLGEIALGKNILMGFITWEGYNYEDAMLISEQLVRDDVFTSIHIEEYEAEARDTKLGPEEITRDIPNVGEEALKDIDERGIIRIGAEVRAGDILVGKVTPKGETELTAEERLLRAIFGEKAREVRDTSLRVPHGEAGIIVDVKIFTRENGDELPPGVNKLVRCYIAQKRKISVGDKMAGRHGNKGVISRVLPEEDMPFLPDGRPLQICLNPLGVPSRMNIGQVLEVHLGLAASKLGWHVATPVFDGATEYDIVDCLKDAGYSDDGKTVLYDGRTGEPFDNRVTVGYMYILKLAHLVDDKIHARSTGPYSLVTQQPLGGKAQFGGQRFGEMEVWALEAYGAAHTLQEILTVKSDDVVGRVKTYEAIVKGENIPEPGVPESFKVLIKELQALCLDVKVLNDDNQEIKLKESVEDDIDELDVNIEGNEAENESSEKPQKDDYQKEDDELKEDEEEPEVDLDLSLDDLELDDFSDEH</sequence>
<dbReference type="Gene3D" id="3.90.1800.10">
    <property type="entry name" value="RNA polymerase alpha subunit dimerisation domain"/>
    <property type="match status" value="1"/>
</dbReference>
<evidence type="ECO:0000256" key="6">
    <source>
        <dbReference type="ARBA" id="ARBA00048552"/>
    </source>
</evidence>
<dbReference type="GO" id="GO:0003677">
    <property type="term" value="F:DNA binding"/>
    <property type="evidence" value="ECO:0007669"/>
    <property type="project" value="UniProtKB-UniRule"/>
</dbReference>
<dbReference type="Pfam" id="PF04565">
    <property type="entry name" value="RNA_pol_Rpb2_3"/>
    <property type="match status" value="1"/>
</dbReference>
<dbReference type="InterPro" id="IPR014724">
    <property type="entry name" value="RNA_pol_RPB2_OB-fold"/>
</dbReference>
<dbReference type="GO" id="GO:0032549">
    <property type="term" value="F:ribonucleoside binding"/>
    <property type="evidence" value="ECO:0007669"/>
    <property type="project" value="InterPro"/>
</dbReference>
<dbReference type="InterPro" id="IPR037034">
    <property type="entry name" value="RNA_pol_Rpb2_2_sf"/>
</dbReference>
<dbReference type="GO" id="GO:0003899">
    <property type="term" value="F:DNA-directed RNA polymerase activity"/>
    <property type="evidence" value="ECO:0007669"/>
    <property type="project" value="UniProtKB-UniRule"/>
</dbReference>